<reference evidence="1 2" key="1">
    <citation type="submission" date="2015-11" db="EMBL/GenBank/DDBJ databases">
        <title>Genome sequences of Lysobacter enzymogenes strain C3 and Lysobacter antibioticus ATCC 29479.</title>
        <authorList>
            <person name="Kobayashi D.Y."/>
        </authorList>
    </citation>
    <scope>NUCLEOTIDE SEQUENCE [LARGE SCALE GENOMIC DNA]</scope>
    <source>
        <strain evidence="1 2">C3</strain>
    </source>
</reference>
<proteinExistence type="predicted"/>
<dbReference type="AlphaFoldDB" id="A0A0S2DD17"/>
<dbReference type="EMBL" id="CP013140">
    <property type="protein sequence ID" value="ALN56422.1"/>
    <property type="molecule type" value="Genomic_DNA"/>
</dbReference>
<gene>
    <name evidence="1" type="ORF">GLE_1064</name>
</gene>
<sequence>MRRRLLLPGLRRRPALSADVPFLSVFVFQPKSQARFHEPP</sequence>
<evidence type="ECO:0000313" key="1">
    <source>
        <dbReference type="EMBL" id="ALN56422.1"/>
    </source>
</evidence>
<name>A0A0S2DD17_LYSEN</name>
<dbReference type="KEGG" id="lez:GLE_1064"/>
<organism evidence="1 2">
    <name type="scientific">Lysobacter enzymogenes</name>
    <dbReference type="NCBI Taxonomy" id="69"/>
    <lineage>
        <taxon>Bacteria</taxon>
        <taxon>Pseudomonadati</taxon>
        <taxon>Pseudomonadota</taxon>
        <taxon>Gammaproteobacteria</taxon>
        <taxon>Lysobacterales</taxon>
        <taxon>Lysobacteraceae</taxon>
        <taxon>Lysobacter</taxon>
    </lineage>
</organism>
<evidence type="ECO:0000313" key="2">
    <source>
        <dbReference type="Proteomes" id="UP000061569"/>
    </source>
</evidence>
<accession>A0A0S2DD17</accession>
<protein>
    <submittedName>
        <fullName evidence="1">Uncharacterized protein</fullName>
    </submittedName>
</protein>
<dbReference type="Proteomes" id="UP000061569">
    <property type="component" value="Chromosome"/>
</dbReference>